<reference evidence="2" key="1">
    <citation type="submission" date="2016-10" db="EMBL/GenBank/DDBJ databases">
        <authorList>
            <person name="Varghese N."/>
            <person name="Submissions S."/>
        </authorList>
    </citation>
    <scope>NUCLEOTIDE SEQUENCE [LARGE SCALE GENOMIC DNA]</scope>
    <source>
        <strain evidence="2">CL127</strain>
    </source>
</reference>
<dbReference type="Proteomes" id="UP000198877">
    <property type="component" value="Unassembled WGS sequence"/>
</dbReference>
<proteinExistence type="predicted"/>
<dbReference type="RefSeq" id="WP_091741350.1">
    <property type="nucleotide sequence ID" value="NZ_FOYR01000004.1"/>
</dbReference>
<protein>
    <recommendedName>
        <fullName evidence="3">Abi-like protein</fullName>
    </recommendedName>
</protein>
<accession>A0A1I6IYD0</accession>
<dbReference type="EMBL" id="FOYR01000004">
    <property type="protein sequence ID" value="SFR71699.1"/>
    <property type="molecule type" value="Genomic_DNA"/>
</dbReference>
<dbReference type="AlphaFoldDB" id="A0A1I6IYD0"/>
<sequence>MHRLRATIPAARIARYDTACAGTEVDPLNLYRWANSVALAAFDDLSTLEVAMRSAMARELAETYGLEWFRREDLLDDDTLKLVSDAWRVGRLSTLDATPEVIHGKLVATLMFGFWVKILGRGGYQGRDDRRERRIYDTLLWKPALRNAFPNVGDLERSTVETAARRIQSLRNRIAHHEHIVWGVPLAGERRPDGSSRRLRVAEAHQTLLDLASYVDNDLGSWLRENSTVADRIAQCPLPNRGALFL</sequence>
<evidence type="ECO:0008006" key="3">
    <source>
        <dbReference type="Google" id="ProtNLM"/>
    </source>
</evidence>
<evidence type="ECO:0000313" key="1">
    <source>
        <dbReference type="EMBL" id="SFR71699.1"/>
    </source>
</evidence>
<organism evidence="1 2">
    <name type="scientific">Microbacterium azadirachtae</name>
    <dbReference type="NCBI Taxonomy" id="582680"/>
    <lineage>
        <taxon>Bacteria</taxon>
        <taxon>Bacillati</taxon>
        <taxon>Actinomycetota</taxon>
        <taxon>Actinomycetes</taxon>
        <taxon>Micrococcales</taxon>
        <taxon>Microbacteriaceae</taxon>
        <taxon>Microbacterium</taxon>
    </lineage>
</organism>
<gene>
    <name evidence="1" type="ORF">SAMN04488591_3114</name>
</gene>
<evidence type="ECO:0000313" key="2">
    <source>
        <dbReference type="Proteomes" id="UP000198877"/>
    </source>
</evidence>
<name>A0A1I6IYD0_9MICO</name>